<accession>A0ABS3M5Z6</accession>
<comment type="caution">
    <text evidence="2">The sequence shown here is derived from an EMBL/GenBank/DDBJ whole genome shotgun (WGS) entry which is preliminary data.</text>
</comment>
<name>A0ABS3M5Z6_9BACT</name>
<evidence type="ECO:0000313" key="2">
    <source>
        <dbReference type="EMBL" id="MBO1363598.1"/>
    </source>
</evidence>
<dbReference type="Proteomes" id="UP000664265">
    <property type="component" value="Unassembled WGS sequence"/>
</dbReference>
<evidence type="ECO:0000256" key="1">
    <source>
        <dbReference type="SAM" id="Coils"/>
    </source>
</evidence>
<dbReference type="RefSeq" id="WP_107582319.1">
    <property type="nucleotide sequence ID" value="NZ_JAERMS010000020.1"/>
</dbReference>
<evidence type="ECO:0008006" key="4">
    <source>
        <dbReference type="Google" id="ProtNLM"/>
    </source>
</evidence>
<reference evidence="2 3" key="1">
    <citation type="submission" date="2021-01" db="EMBL/GenBank/DDBJ databases">
        <title>Prevotella A2931 sp. nov.</title>
        <authorList>
            <person name="Buhl M."/>
            <person name="Oberhettinger P."/>
        </authorList>
    </citation>
    <scope>NUCLEOTIDE SEQUENCE [LARGE SCALE GENOMIC DNA]</scope>
    <source>
        <strain evidence="2 3">A2931</strain>
    </source>
</reference>
<dbReference type="EMBL" id="JAERMS010000020">
    <property type="protein sequence ID" value="MBO1363598.1"/>
    <property type="molecule type" value="Genomic_DNA"/>
</dbReference>
<sequence length="286" mass="32512">MKKLLIYVMMGGAALLSFNSCKQEKAALDAANLAQSDSLQKIIDQKDNEINDMLGTLNEIQEGFNEINQAENRVNIVKDGEGANKSQQIRENVKFISNAMKRNRELIGKLQKQLRESSIHGEQFKTTIENLVKQLNEKDEQLQQLRSELDAKDIHITELDETINNLNTNVSSLTAESNAKSQTISSQDKQLNTAWYVFGTKKELKSQRIVEDGKVLQSNFNKSYFTKIDIRVDKVVNLYSKSAKILTTHPSSSYTLTRDGNKQYTLRITNPDLFWSTSKYLVVLVK</sequence>
<protein>
    <recommendedName>
        <fullName evidence="4">Lipoprotein</fullName>
    </recommendedName>
</protein>
<organism evidence="2 3">
    <name type="scientific">Prevotella illustrans</name>
    <dbReference type="NCBI Taxonomy" id="2800387"/>
    <lineage>
        <taxon>Bacteria</taxon>
        <taxon>Pseudomonadati</taxon>
        <taxon>Bacteroidota</taxon>
        <taxon>Bacteroidia</taxon>
        <taxon>Bacteroidales</taxon>
        <taxon>Prevotellaceae</taxon>
        <taxon>Prevotella</taxon>
    </lineage>
</organism>
<feature type="coiled-coil region" evidence="1">
    <location>
        <begin position="96"/>
        <end position="176"/>
    </location>
</feature>
<keyword evidence="3" id="KW-1185">Reference proteome</keyword>
<proteinExistence type="predicted"/>
<evidence type="ECO:0000313" key="3">
    <source>
        <dbReference type="Proteomes" id="UP000664265"/>
    </source>
</evidence>
<keyword evidence="1" id="KW-0175">Coiled coil</keyword>
<gene>
    <name evidence="2" type="ORF">JHU38_07415</name>
</gene>